<evidence type="ECO:0000313" key="2">
    <source>
        <dbReference type="Proteomes" id="UP000574769"/>
    </source>
</evidence>
<dbReference type="RefSeq" id="WP_184116675.1">
    <property type="nucleotide sequence ID" value="NZ_JACHNY010000009.1"/>
</dbReference>
<accession>A0A7W7EZ46</accession>
<dbReference type="Proteomes" id="UP000574769">
    <property type="component" value="Unassembled WGS sequence"/>
</dbReference>
<dbReference type="AlphaFoldDB" id="A0A7W7EZ46"/>
<proteinExistence type="predicted"/>
<comment type="caution">
    <text evidence="1">The sequence shown here is derived from an EMBL/GenBank/DDBJ whole genome shotgun (WGS) entry which is preliminary data.</text>
</comment>
<evidence type="ECO:0008006" key="3">
    <source>
        <dbReference type="Google" id="ProtNLM"/>
    </source>
</evidence>
<protein>
    <recommendedName>
        <fullName evidence="3">Hemerythrin-like domain-containing protein</fullName>
    </recommendedName>
</protein>
<gene>
    <name evidence="1" type="ORF">GGQ96_003505</name>
</gene>
<keyword evidence="2" id="KW-1185">Reference proteome</keyword>
<sequence length="152" mass="16726">MDSAILIAGHRAIIDAARAMLATLAAAPVDMAMLARHRMTLSLRVRDQLRHEDRMIMPRLNAERAALPPAVRDLLDRRTLMMRRYSEHVGQWNLQAVSADLPTFHAETAALVADVVALLAAKERTLFPHVQSLADRSPTMAGQPVPPLPIAS</sequence>
<evidence type="ECO:0000313" key="1">
    <source>
        <dbReference type="EMBL" id="MBB4619352.1"/>
    </source>
</evidence>
<dbReference type="EMBL" id="JACHNY010000009">
    <property type="protein sequence ID" value="MBB4619352.1"/>
    <property type="molecule type" value="Genomic_DNA"/>
</dbReference>
<reference evidence="1 2" key="1">
    <citation type="submission" date="2020-08" db="EMBL/GenBank/DDBJ databases">
        <title>Genomic Encyclopedia of Type Strains, Phase IV (KMG-IV): sequencing the most valuable type-strain genomes for metagenomic binning, comparative biology and taxonomic classification.</title>
        <authorList>
            <person name="Goeker M."/>
        </authorList>
    </citation>
    <scope>NUCLEOTIDE SEQUENCE [LARGE SCALE GENOMIC DNA]</scope>
    <source>
        <strain evidence="1 2">DSM 15867</strain>
    </source>
</reference>
<organism evidence="1 2">
    <name type="scientific">Sphingomonas abaci</name>
    <dbReference type="NCBI Taxonomy" id="237611"/>
    <lineage>
        <taxon>Bacteria</taxon>
        <taxon>Pseudomonadati</taxon>
        <taxon>Pseudomonadota</taxon>
        <taxon>Alphaproteobacteria</taxon>
        <taxon>Sphingomonadales</taxon>
        <taxon>Sphingomonadaceae</taxon>
        <taxon>Sphingomonas</taxon>
    </lineage>
</organism>
<name>A0A7W7EZ46_9SPHN</name>